<dbReference type="InterPro" id="IPR039569">
    <property type="entry name" value="FAS1-like_DH_region"/>
</dbReference>
<dbReference type="Gene3D" id="3.10.129.10">
    <property type="entry name" value="Hotdog Thioesterase"/>
    <property type="match status" value="1"/>
</dbReference>
<comment type="caution">
    <text evidence="2">The sequence shown here is derived from an EMBL/GenBank/DDBJ whole genome shotgun (WGS) entry which is preliminary data.</text>
</comment>
<proteinExistence type="predicted"/>
<name>A0A165YU96_9BACI</name>
<dbReference type="SUPFAM" id="SSF54637">
    <property type="entry name" value="Thioesterase/thiol ester dehydrase-isomerase"/>
    <property type="match status" value="1"/>
</dbReference>
<dbReference type="CDD" id="cd03441">
    <property type="entry name" value="R_hydratase_like"/>
    <property type="match status" value="1"/>
</dbReference>
<dbReference type="STRING" id="33936.AZI98_03310"/>
<dbReference type="InterPro" id="IPR029069">
    <property type="entry name" value="HotDog_dom_sf"/>
</dbReference>
<dbReference type="EMBL" id="LWBR01000009">
    <property type="protein sequence ID" value="KZN97452.1"/>
    <property type="molecule type" value="Genomic_DNA"/>
</dbReference>
<evidence type="ECO:0000313" key="3">
    <source>
        <dbReference type="Proteomes" id="UP000076476"/>
    </source>
</evidence>
<protein>
    <submittedName>
        <fullName evidence="2">Dehydratase</fullName>
    </submittedName>
</protein>
<organism evidence="2 3">
    <name type="scientific">Aeribacillus pallidus</name>
    <dbReference type="NCBI Taxonomy" id="33936"/>
    <lineage>
        <taxon>Bacteria</taxon>
        <taxon>Bacillati</taxon>
        <taxon>Bacillota</taxon>
        <taxon>Bacilli</taxon>
        <taxon>Bacillales</taxon>
        <taxon>Bacillaceae</taxon>
        <taxon>Aeribacillus</taxon>
    </lineage>
</organism>
<dbReference type="RefSeq" id="WP_063386877.1">
    <property type="nucleotide sequence ID" value="NZ_LWBR01000009.1"/>
</dbReference>
<gene>
    <name evidence="2" type="ORF">AZI98_03310</name>
</gene>
<evidence type="ECO:0000313" key="2">
    <source>
        <dbReference type="EMBL" id="KZN97452.1"/>
    </source>
</evidence>
<reference evidence="2 3" key="1">
    <citation type="submission" date="2016-04" db="EMBL/GenBank/DDBJ databases">
        <title>Draft genome sequence of Aeribacillus pallidus 8m3 from petroleum reservoir.</title>
        <authorList>
            <person name="Poltaraus A.B."/>
            <person name="Nazina T.N."/>
            <person name="Tourova T.P."/>
            <person name="Malakho S.M."/>
            <person name="Korshunova A.V."/>
            <person name="Sokolova D.S."/>
        </authorList>
    </citation>
    <scope>NUCLEOTIDE SEQUENCE [LARGE SCALE GENOMIC DNA]</scope>
    <source>
        <strain evidence="2 3">8m3</strain>
    </source>
</reference>
<feature type="domain" description="FAS1-like dehydratase" evidence="1">
    <location>
        <begin position="5"/>
        <end position="132"/>
    </location>
</feature>
<dbReference type="Proteomes" id="UP000076476">
    <property type="component" value="Unassembled WGS sequence"/>
</dbReference>
<dbReference type="Pfam" id="PF13452">
    <property type="entry name" value="FAS1_DH_region"/>
    <property type="match status" value="1"/>
</dbReference>
<dbReference type="PIRSF" id="PIRSF018072">
    <property type="entry name" value="UCP018072"/>
    <property type="match status" value="1"/>
</dbReference>
<dbReference type="AlphaFoldDB" id="A0A165YU96"/>
<dbReference type="OrthoDB" id="160199at2"/>
<evidence type="ECO:0000259" key="1">
    <source>
        <dbReference type="Pfam" id="PF13452"/>
    </source>
</evidence>
<dbReference type="InterPro" id="IPR016709">
    <property type="entry name" value="HadA-like"/>
</dbReference>
<sequence>MFEQHIGKCSNKVKNIVERGAVKKFAEAIGDPHPIFIDEETGKKSRYQRNIAPPTFPRVFDFGVIDGLNLPKKGLIHGEQVFHYVRPLIVGEEIFCWLKVEDYVEKTGKSGKMGFLVLKGFGEDQTGEIIFTSKQTIIITEAVRKEMIV</sequence>
<keyword evidence="3" id="KW-1185">Reference proteome</keyword>
<accession>A0A165YU96</accession>